<dbReference type="FunCoup" id="A0A1S4KAZ3">
    <property type="interactions" value="348"/>
</dbReference>
<organism evidence="2 3">
    <name type="scientific">Culex quinquefasciatus</name>
    <name type="common">Southern house mosquito</name>
    <name type="synonym">Culex pungens</name>
    <dbReference type="NCBI Taxonomy" id="7176"/>
    <lineage>
        <taxon>Eukaryota</taxon>
        <taxon>Metazoa</taxon>
        <taxon>Ecdysozoa</taxon>
        <taxon>Arthropoda</taxon>
        <taxon>Hexapoda</taxon>
        <taxon>Insecta</taxon>
        <taxon>Pterygota</taxon>
        <taxon>Neoptera</taxon>
        <taxon>Endopterygota</taxon>
        <taxon>Diptera</taxon>
        <taxon>Nematocera</taxon>
        <taxon>Culicoidea</taxon>
        <taxon>Culicidae</taxon>
        <taxon>Culicinae</taxon>
        <taxon>Culicini</taxon>
        <taxon>Culex</taxon>
        <taxon>Culex</taxon>
    </lineage>
</organism>
<dbReference type="AlphaFoldDB" id="A0A1S4KAZ3"/>
<name>A0A1S4KAZ3_CULQU</name>
<feature type="compositionally biased region" description="Acidic residues" evidence="1">
    <location>
        <begin position="57"/>
        <end position="68"/>
    </location>
</feature>
<sequence length="264" mass="29819">MDQLSLQFLANIESSAPSNSTIFKAGNIENELPLIMQALEQNLSLKEEQLTDCHDSVDEDSDDEDEETPGCSSAPSTPNRVQRRRSQRTKSLDSKLHKIKRRTITKPAKLQINLNASENEIRNYYMINSKRVDVKPTNLETIFEEGSPAVAKSKFFGGRKVRRSLNCSDGFNVNKTTTKARKNRVRKMLGGVPKLQKMTMDSFLERLKSMQNDSDEDTAAESPPDSLLLVDPKLNHTVVIDQSLPTYKPTHIFSVVFSLLLLYE</sequence>
<feature type="region of interest" description="Disordered" evidence="1">
    <location>
        <begin position="51"/>
        <end position="98"/>
    </location>
</feature>
<evidence type="ECO:0000313" key="2">
    <source>
        <dbReference type="EnsemblMetazoa" id="CPIJ016575-PA"/>
    </source>
</evidence>
<reference evidence="2" key="1">
    <citation type="submission" date="2020-05" db="UniProtKB">
        <authorList>
            <consortium name="EnsemblMetazoa"/>
        </authorList>
    </citation>
    <scope>IDENTIFICATION</scope>
    <source>
        <strain evidence="2">JHB</strain>
    </source>
</reference>
<evidence type="ECO:0000256" key="1">
    <source>
        <dbReference type="SAM" id="MobiDB-lite"/>
    </source>
</evidence>
<dbReference type="Proteomes" id="UP000002320">
    <property type="component" value="Unassembled WGS sequence"/>
</dbReference>
<dbReference type="InParanoid" id="A0A1S4KAZ3"/>
<protein>
    <recommendedName>
        <fullName evidence="4">Tantalus-like domain-containing protein</fullName>
    </recommendedName>
</protein>
<keyword evidence="3" id="KW-1185">Reference proteome</keyword>
<feature type="compositionally biased region" description="Polar residues" evidence="1">
    <location>
        <begin position="70"/>
        <end position="80"/>
    </location>
</feature>
<dbReference type="VEuPathDB" id="VectorBase:CPIJ016575"/>
<accession>A0A1S4KAZ3</accession>
<evidence type="ECO:0000313" key="3">
    <source>
        <dbReference type="Proteomes" id="UP000002320"/>
    </source>
</evidence>
<evidence type="ECO:0008006" key="4">
    <source>
        <dbReference type="Google" id="ProtNLM"/>
    </source>
</evidence>
<dbReference type="EnsemblMetazoa" id="CPIJ016575-RA">
    <property type="protein sequence ID" value="CPIJ016575-PA"/>
    <property type="gene ID" value="CPIJ016575"/>
</dbReference>
<proteinExistence type="predicted"/>